<dbReference type="STRING" id="22663.A0A2I0KBX4"/>
<gene>
    <name evidence="3" type="ORF">CRG98_013613</name>
</gene>
<proteinExistence type="predicted"/>
<organism evidence="3 4">
    <name type="scientific">Punica granatum</name>
    <name type="common">Pomegranate</name>
    <dbReference type="NCBI Taxonomy" id="22663"/>
    <lineage>
        <taxon>Eukaryota</taxon>
        <taxon>Viridiplantae</taxon>
        <taxon>Streptophyta</taxon>
        <taxon>Embryophyta</taxon>
        <taxon>Tracheophyta</taxon>
        <taxon>Spermatophyta</taxon>
        <taxon>Magnoliopsida</taxon>
        <taxon>eudicotyledons</taxon>
        <taxon>Gunneridae</taxon>
        <taxon>Pentapetalae</taxon>
        <taxon>rosids</taxon>
        <taxon>malvids</taxon>
        <taxon>Myrtales</taxon>
        <taxon>Lythraceae</taxon>
        <taxon>Punica</taxon>
    </lineage>
</organism>
<feature type="repeat" description="PPR" evidence="2">
    <location>
        <begin position="39"/>
        <end position="73"/>
    </location>
</feature>
<feature type="repeat" description="PPR" evidence="2">
    <location>
        <begin position="75"/>
        <end position="109"/>
    </location>
</feature>
<evidence type="ECO:0008006" key="5">
    <source>
        <dbReference type="Google" id="ProtNLM"/>
    </source>
</evidence>
<dbReference type="Proteomes" id="UP000233551">
    <property type="component" value="Unassembled WGS sequence"/>
</dbReference>
<dbReference type="Gene3D" id="1.25.40.10">
    <property type="entry name" value="Tetratricopeptide repeat domain"/>
    <property type="match status" value="2"/>
</dbReference>
<dbReference type="EMBL" id="PGOL01000697">
    <property type="protein sequence ID" value="PKI66028.1"/>
    <property type="molecule type" value="Genomic_DNA"/>
</dbReference>
<keyword evidence="4" id="KW-1185">Reference proteome</keyword>
<protein>
    <recommendedName>
        <fullName evidence="5">Pentatricopeptide repeat-containing protein</fullName>
    </recommendedName>
</protein>
<dbReference type="NCBIfam" id="TIGR00756">
    <property type="entry name" value="PPR"/>
    <property type="match status" value="5"/>
</dbReference>
<dbReference type="InterPro" id="IPR002885">
    <property type="entry name" value="PPR_rpt"/>
</dbReference>
<dbReference type="PROSITE" id="PS51375">
    <property type="entry name" value="PPR"/>
    <property type="match status" value="5"/>
</dbReference>
<reference evidence="3 4" key="1">
    <citation type="submission" date="2017-11" db="EMBL/GenBank/DDBJ databases">
        <title>De-novo sequencing of pomegranate (Punica granatum L.) genome.</title>
        <authorList>
            <person name="Akparov Z."/>
            <person name="Amiraslanov A."/>
            <person name="Hajiyeva S."/>
            <person name="Abbasov M."/>
            <person name="Kaur K."/>
            <person name="Hamwieh A."/>
            <person name="Solovyev V."/>
            <person name="Salamov A."/>
            <person name="Braich B."/>
            <person name="Kosarev P."/>
            <person name="Mahmoud A."/>
            <person name="Hajiyev E."/>
            <person name="Babayeva S."/>
            <person name="Izzatullayeva V."/>
            <person name="Mammadov A."/>
            <person name="Mammadov A."/>
            <person name="Sharifova S."/>
            <person name="Ojaghi J."/>
            <person name="Eynullazada K."/>
            <person name="Bayramov B."/>
            <person name="Abdulazimova A."/>
            <person name="Shahmuradov I."/>
        </authorList>
    </citation>
    <scope>NUCLEOTIDE SEQUENCE [LARGE SCALE GENOMIC DNA]</scope>
    <source>
        <strain evidence="4">cv. AG2017</strain>
        <tissue evidence="3">Leaf</tissue>
    </source>
</reference>
<feature type="repeat" description="PPR" evidence="2">
    <location>
        <begin position="145"/>
        <end position="179"/>
    </location>
</feature>
<comment type="caution">
    <text evidence="3">The sequence shown here is derived from an EMBL/GenBank/DDBJ whole genome shotgun (WGS) entry which is preliminary data.</text>
</comment>
<dbReference type="Pfam" id="PF12854">
    <property type="entry name" value="PPR_1"/>
    <property type="match status" value="1"/>
</dbReference>
<evidence type="ECO:0000313" key="4">
    <source>
        <dbReference type="Proteomes" id="UP000233551"/>
    </source>
</evidence>
<dbReference type="Pfam" id="PF13041">
    <property type="entry name" value="PPR_2"/>
    <property type="match status" value="2"/>
</dbReference>
<evidence type="ECO:0000256" key="2">
    <source>
        <dbReference type="PROSITE-ProRule" id="PRU00708"/>
    </source>
</evidence>
<name>A0A2I0KBX4_PUNGR</name>
<feature type="repeat" description="PPR" evidence="2">
    <location>
        <begin position="4"/>
        <end position="38"/>
    </location>
</feature>
<dbReference type="AlphaFoldDB" id="A0A2I0KBX4"/>
<dbReference type="PANTHER" id="PTHR47931:SF1">
    <property type="entry name" value="PPR CONTAINING PLANT-LIKE PROTEIN"/>
    <property type="match status" value="1"/>
</dbReference>
<evidence type="ECO:0000313" key="3">
    <source>
        <dbReference type="EMBL" id="PKI66028.1"/>
    </source>
</evidence>
<keyword evidence="1" id="KW-0677">Repeat</keyword>
<dbReference type="PANTHER" id="PTHR47931">
    <property type="entry name" value="OS01G0228400 PROTEIN"/>
    <property type="match status" value="1"/>
</dbReference>
<evidence type="ECO:0000256" key="1">
    <source>
        <dbReference type="ARBA" id="ARBA00022737"/>
    </source>
</evidence>
<sequence>MKPDSIFFNAVINAFSESGNIEEAMQTFWKMKESGIKSTTSTYNTLIKGYGIAGKPEESMKLLELMSREGNVRPNLRSYNVLVRAWCNKRNVAEAWKVVHNMVASGINPDVVTFNTIATSYCQGGQTEKAEGLISEMRKHNVQPNDRTCGIIASGYCKERKIRDALRFVHGMKGLGVRPSLVIMNSLIKGFVEIMDRDGVDEVSVLLFYLLQ</sequence>
<accession>A0A2I0KBX4</accession>
<feature type="repeat" description="PPR" evidence="2">
    <location>
        <begin position="110"/>
        <end position="144"/>
    </location>
</feature>
<dbReference type="SUPFAM" id="SSF81901">
    <property type="entry name" value="HCP-like"/>
    <property type="match status" value="1"/>
</dbReference>
<dbReference type="InterPro" id="IPR011990">
    <property type="entry name" value="TPR-like_helical_dom_sf"/>
</dbReference>